<keyword evidence="1" id="KW-1133">Transmembrane helix</keyword>
<evidence type="ECO:0000313" key="2">
    <source>
        <dbReference type="EMBL" id="SHO75971.1"/>
    </source>
</evidence>
<evidence type="ECO:0000256" key="1">
    <source>
        <dbReference type="SAM" id="Phobius"/>
    </source>
</evidence>
<dbReference type="Proteomes" id="UP000186303">
    <property type="component" value="Chromosome 1"/>
</dbReference>
<keyword evidence="3" id="KW-1185">Reference proteome</keyword>
<name>A0A1M8A0P0_MALS4</name>
<dbReference type="VEuPathDB" id="FungiDB:MSYG_0305"/>
<proteinExistence type="predicted"/>
<reference evidence="3" key="1">
    <citation type="journal article" date="2017" name="Nucleic Acids Res.">
        <title>Proteogenomics produces comprehensive and highly accurate protein-coding gene annotation in a complete genome assembly of Malassezia sympodialis.</title>
        <authorList>
            <person name="Zhu Y."/>
            <person name="Engstroem P.G."/>
            <person name="Tellgren-Roth C."/>
            <person name="Baudo C.D."/>
            <person name="Kennell J.C."/>
            <person name="Sun S."/>
            <person name="Billmyre R.B."/>
            <person name="Schroeder M.S."/>
            <person name="Andersson A."/>
            <person name="Holm T."/>
            <person name="Sigurgeirsson B."/>
            <person name="Wu G."/>
            <person name="Sankaranarayanan S.R."/>
            <person name="Siddharthan R."/>
            <person name="Sanyal K."/>
            <person name="Lundeberg J."/>
            <person name="Nystedt B."/>
            <person name="Boekhout T."/>
            <person name="Dawson T.L. Jr."/>
            <person name="Heitman J."/>
            <person name="Scheynius A."/>
            <person name="Lehtioe J."/>
        </authorList>
    </citation>
    <scope>NUCLEOTIDE SEQUENCE [LARGE SCALE GENOMIC DNA]</scope>
    <source>
        <strain evidence="3">ATCC 42132</strain>
    </source>
</reference>
<evidence type="ECO:0000313" key="3">
    <source>
        <dbReference type="Proteomes" id="UP000186303"/>
    </source>
</evidence>
<feature type="transmembrane region" description="Helical" evidence="1">
    <location>
        <begin position="175"/>
        <end position="201"/>
    </location>
</feature>
<dbReference type="AlphaFoldDB" id="A0A1M8A0P0"/>
<dbReference type="EMBL" id="LT671821">
    <property type="protein sequence ID" value="SHO75971.1"/>
    <property type="molecule type" value="Genomic_DNA"/>
</dbReference>
<feature type="transmembrane region" description="Helical" evidence="1">
    <location>
        <begin position="108"/>
        <end position="129"/>
    </location>
</feature>
<feature type="transmembrane region" description="Helical" evidence="1">
    <location>
        <begin position="141"/>
        <end position="163"/>
    </location>
</feature>
<accession>A0A1M8A0P0</accession>
<sequence length="217" mass="23371">MAQSPARQAAPQRGCVWLLSLCAALVGVVLLRYTQAPALGDSRHDAPEVYMQSVPVAPAPSAPDGPARLASSTFQLRHGTPPPWNTHADGDHWRMGTRFATSEPRASLVARCVWAPVHVLVVRPILWIAHLVDVLVARLMAIVYVVLAPVRTLCMAVYIGAIAWPWQALEAMAPILYQLYVLGGVAVLLGLGLGALGAVLLRGEHGLYVMRARRRGA</sequence>
<protein>
    <submittedName>
        <fullName evidence="2">Uncharacterized protein</fullName>
    </submittedName>
</protein>
<keyword evidence="1" id="KW-0472">Membrane</keyword>
<organism evidence="2 3">
    <name type="scientific">Malassezia sympodialis (strain ATCC 42132)</name>
    <name type="common">Atopic eczema-associated yeast</name>
    <dbReference type="NCBI Taxonomy" id="1230383"/>
    <lineage>
        <taxon>Eukaryota</taxon>
        <taxon>Fungi</taxon>
        <taxon>Dikarya</taxon>
        <taxon>Basidiomycota</taxon>
        <taxon>Ustilaginomycotina</taxon>
        <taxon>Malasseziomycetes</taxon>
        <taxon>Malasseziales</taxon>
        <taxon>Malasseziaceae</taxon>
        <taxon>Malassezia</taxon>
    </lineage>
</organism>
<feature type="transmembrane region" description="Helical" evidence="1">
    <location>
        <begin position="15"/>
        <end position="33"/>
    </location>
</feature>
<gene>
    <name evidence="2" type="ORF">MSYG_0305</name>
</gene>
<keyword evidence="1" id="KW-0812">Transmembrane</keyword>
<dbReference type="OrthoDB" id="10445214at2759"/>